<protein>
    <submittedName>
        <fullName evidence="1">Uncharacterized protein</fullName>
    </submittedName>
</protein>
<organism evidence="1 2">
    <name type="scientific">Hygrophoropsis aurantiaca</name>
    <dbReference type="NCBI Taxonomy" id="72124"/>
    <lineage>
        <taxon>Eukaryota</taxon>
        <taxon>Fungi</taxon>
        <taxon>Dikarya</taxon>
        <taxon>Basidiomycota</taxon>
        <taxon>Agaricomycotina</taxon>
        <taxon>Agaricomycetes</taxon>
        <taxon>Agaricomycetidae</taxon>
        <taxon>Boletales</taxon>
        <taxon>Coniophorineae</taxon>
        <taxon>Hygrophoropsidaceae</taxon>
        <taxon>Hygrophoropsis</taxon>
    </lineage>
</organism>
<evidence type="ECO:0000313" key="1">
    <source>
        <dbReference type="EMBL" id="KAH7909649.1"/>
    </source>
</evidence>
<gene>
    <name evidence="1" type="ORF">BJ138DRAFT_205024</name>
</gene>
<comment type="caution">
    <text evidence="1">The sequence shown here is derived from an EMBL/GenBank/DDBJ whole genome shotgun (WGS) entry which is preliminary data.</text>
</comment>
<reference evidence="1" key="1">
    <citation type="journal article" date="2021" name="New Phytol.">
        <title>Evolutionary innovations through gain and loss of genes in the ectomycorrhizal Boletales.</title>
        <authorList>
            <person name="Wu G."/>
            <person name="Miyauchi S."/>
            <person name="Morin E."/>
            <person name="Kuo A."/>
            <person name="Drula E."/>
            <person name="Varga T."/>
            <person name="Kohler A."/>
            <person name="Feng B."/>
            <person name="Cao Y."/>
            <person name="Lipzen A."/>
            <person name="Daum C."/>
            <person name="Hundley H."/>
            <person name="Pangilinan J."/>
            <person name="Johnson J."/>
            <person name="Barry K."/>
            <person name="LaButti K."/>
            <person name="Ng V."/>
            <person name="Ahrendt S."/>
            <person name="Min B."/>
            <person name="Choi I.G."/>
            <person name="Park H."/>
            <person name="Plett J.M."/>
            <person name="Magnuson J."/>
            <person name="Spatafora J.W."/>
            <person name="Nagy L.G."/>
            <person name="Henrissat B."/>
            <person name="Grigoriev I.V."/>
            <person name="Yang Z.L."/>
            <person name="Xu J."/>
            <person name="Martin F.M."/>
        </authorList>
    </citation>
    <scope>NUCLEOTIDE SEQUENCE</scope>
    <source>
        <strain evidence="1">ATCC 28755</strain>
    </source>
</reference>
<dbReference type="EMBL" id="MU267748">
    <property type="protein sequence ID" value="KAH7909649.1"/>
    <property type="molecule type" value="Genomic_DNA"/>
</dbReference>
<sequence length="199" mass="21132">MFRNLSSTLAAVNGAGAKADEKKSMSPTLRSDIYSVIDQTKPWLIGGMGGQAGDGVSYQSIVTTIQKHFPKTKVGLESVGHAEGETAVVVAGITNMVLEMSKWDGMAGGMAMRTWVDALGEAHGRIGEGPAGTRGNRKDLVGRGITRGINQLTDVTLMTREFAARIQIISQLKSVNTKIHGAGSDEARQGEALWSSKFI</sequence>
<dbReference type="Proteomes" id="UP000790377">
    <property type="component" value="Unassembled WGS sequence"/>
</dbReference>
<name>A0ACB8A9A7_9AGAM</name>
<keyword evidence="2" id="KW-1185">Reference proteome</keyword>
<proteinExistence type="predicted"/>
<evidence type="ECO:0000313" key="2">
    <source>
        <dbReference type="Proteomes" id="UP000790377"/>
    </source>
</evidence>
<accession>A0ACB8A9A7</accession>